<comment type="caution">
    <text evidence="21">The sequence shown here is derived from an EMBL/GenBank/DDBJ whole genome shotgun (WGS) entry which is preliminary data.</text>
</comment>
<keyword evidence="11" id="KW-0521">NADP</keyword>
<proteinExistence type="inferred from homology"/>
<comment type="function">
    <text evidence="18">Catalyzes the oxidative decarboxylation of isocitrate to 2-oxoglutarate and carbon dioxide with the concomitant reduction of NADP(+).</text>
</comment>
<dbReference type="Proteomes" id="UP000320948">
    <property type="component" value="Unassembled WGS sequence"/>
</dbReference>
<dbReference type="InterPro" id="IPR019818">
    <property type="entry name" value="IsoCit/isopropylmalate_DH_CS"/>
</dbReference>
<sequence>MAKVPVTVARGDGIGPEIMDATLHILKAAGAELEYDFVNLGEKVFKSGIMNGIEPAAWESIRKNRLLFKAPITTPQGGGYKSVNVTMRKAFGQFANVRPVRTFDGFVHSKHANVDMVIVRENEESLYAGIEYRQTRDTCHAVKLISRTGTELIVRYAFEYARANGRKKVTCLIKDNIMKVTDGLFHQVFQLIGAEYPDIQKDSLIVDIGMARIADTPEKFDVVVTENLYGDIVSDIASQVAGSVGLAGSMNIGTGCAMFEAVHGSAPDIAGKGIANPSGLINAAVLMLYHVGQGECAAKIGNALLYTLEAGQHTADIVKKGEKALSTMEFAEAVVKNLGKSPKNLTPFASGSGKPVKLPRAEDTTQSVRTKRLTGVDVFVDFDDANAADLGARLNQCGMSGLVLQSVSSRGMEMFNPKKPDVKPDVDAVTDLWACRFMGPEGSVTNADIRNVLHNIEAAGLEWVKIENLYTFDHVAGFSGKGAE</sequence>
<evidence type="ECO:0000256" key="14">
    <source>
        <dbReference type="ARBA" id="ARBA00023554"/>
    </source>
</evidence>
<feature type="region of interest" description="Disordered" evidence="19">
    <location>
        <begin position="345"/>
        <end position="366"/>
    </location>
</feature>
<keyword evidence="9" id="KW-0479">Metal-binding</keyword>
<evidence type="ECO:0000256" key="11">
    <source>
        <dbReference type="ARBA" id="ARBA00022857"/>
    </source>
</evidence>
<dbReference type="InterPro" id="IPR040978">
    <property type="entry name" value="Isocitrate_DH_TT1725_C"/>
</dbReference>
<evidence type="ECO:0000256" key="15">
    <source>
        <dbReference type="ARBA" id="ARBA00029765"/>
    </source>
</evidence>
<dbReference type="SUPFAM" id="SSF53659">
    <property type="entry name" value="Isocitrate/Isopropylmalate dehydrogenase-like"/>
    <property type="match status" value="1"/>
</dbReference>
<dbReference type="InterPro" id="IPR024084">
    <property type="entry name" value="IsoPropMal-DH-like_dom"/>
</dbReference>
<dbReference type="GO" id="GO:0004450">
    <property type="term" value="F:isocitrate dehydrogenase (NADP+) activity"/>
    <property type="evidence" value="ECO:0007669"/>
    <property type="project" value="UniProtKB-EC"/>
</dbReference>
<dbReference type="AlphaFoldDB" id="A0A6N4R315"/>
<evidence type="ECO:0000256" key="3">
    <source>
        <dbReference type="ARBA" id="ARBA00007769"/>
    </source>
</evidence>
<dbReference type="InterPro" id="IPR014273">
    <property type="entry name" value="Isocitrate_DH_bac-typ"/>
</dbReference>
<evidence type="ECO:0000256" key="12">
    <source>
        <dbReference type="ARBA" id="ARBA00023002"/>
    </source>
</evidence>
<organism evidence="21 22">
    <name type="scientific">Blastochloris viridis</name>
    <name type="common">Rhodopseudomonas viridis</name>
    <dbReference type="NCBI Taxonomy" id="1079"/>
    <lineage>
        <taxon>Bacteria</taxon>
        <taxon>Pseudomonadati</taxon>
        <taxon>Pseudomonadota</taxon>
        <taxon>Alphaproteobacteria</taxon>
        <taxon>Hyphomicrobiales</taxon>
        <taxon>Blastochloridaceae</taxon>
        <taxon>Blastochloris</taxon>
    </lineage>
</organism>
<comment type="catalytic activity">
    <reaction evidence="14">
        <text>D-threo-isocitrate + NADP(+) = 2-oxoglutarate + CO2 + NADPH</text>
        <dbReference type="Rhea" id="RHEA:19629"/>
        <dbReference type="ChEBI" id="CHEBI:15562"/>
        <dbReference type="ChEBI" id="CHEBI:16526"/>
        <dbReference type="ChEBI" id="CHEBI:16810"/>
        <dbReference type="ChEBI" id="CHEBI:57783"/>
        <dbReference type="ChEBI" id="CHEBI:58349"/>
        <dbReference type="EC" id="1.1.1.42"/>
    </reaction>
</comment>
<dbReference type="PANTHER" id="PTHR11835">
    <property type="entry name" value="DECARBOXYLATING DEHYDROGENASES-ISOCITRATE, ISOPROPYLMALATE, TARTRATE"/>
    <property type="match status" value="1"/>
</dbReference>
<gene>
    <name evidence="21" type="ORF">DI628_02090</name>
</gene>
<evidence type="ECO:0000256" key="16">
    <source>
        <dbReference type="ARBA" id="ARBA00029990"/>
    </source>
</evidence>
<dbReference type="GO" id="GO:0000287">
    <property type="term" value="F:magnesium ion binding"/>
    <property type="evidence" value="ECO:0007669"/>
    <property type="project" value="InterPro"/>
</dbReference>
<evidence type="ECO:0000256" key="18">
    <source>
        <dbReference type="ARBA" id="ARBA00046127"/>
    </source>
</evidence>
<evidence type="ECO:0000256" key="8">
    <source>
        <dbReference type="ARBA" id="ARBA00022532"/>
    </source>
</evidence>
<keyword evidence="7" id="KW-0329">Glyoxylate bypass</keyword>
<keyword evidence="10" id="KW-0460">Magnesium</keyword>
<evidence type="ECO:0000256" key="2">
    <source>
        <dbReference type="ARBA" id="ARBA00001946"/>
    </source>
</evidence>
<keyword evidence="8" id="KW-0816">Tricarboxylic acid cycle</keyword>
<dbReference type="GO" id="GO:0051287">
    <property type="term" value="F:NAD binding"/>
    <property type="evidence" value="ECO:0007669"/>
    <property type="project" value="InterPro"/>
</dbReference>
<evidence type="ECO:0000256" key="13">
    <source>
        <dbReference type="ARBA" id="ARBA00023211"/>
    </source>
</evidence>
<keyword evidence="12 21" id="KW-0560">Oxidoreductase</keyword>
<dbReference type="PANTHER" id="PTHR11835:SF43">
    <property type="entry name" value="ISOPROPYLMALATE DEHYDROGENASE-LIKE DOMAIN-CONTAINING PROTEIN"/>
    <property type="match status" value="1"/>
</dbReference>
<evidence type="ECO:0000256" key="10">
    <source>
        <dbReference type="ARBA" id="ARBA00022842"/>
    </source>
</evidence>
<evidence type="ECO:0000256" key="1">
    <source>
        <dbReference type="ARBA" id="ARBA00001936"/>
    </source>
</evidence>
<reference evidence="21 22" key="1">
    <citation type="journal article" date="2017" name="Nat. Commun.">
        <title>In situ click chemistry generation of cyclooxygenase-2 inhibitors.</title>
        <authorList>
            <person name="Bhardwaj A."/>
            <person name="Kaur J."/>
            <person name="Wuest M."/>
            <person name="Wuest F."/>
        </authorList>
    </citation>
    <scope>NUCLEOTIDE SEQUENCE [LARGE SCALE GENOMIC DNA]</scope>
    <source>
        <strain evidence="21">S2_018_000_R2_106</strain>
    </source>
</reference>
<evidence type="ECO:0000256" key="19">
    <source>
        <dbReference type="SAM" id="MobiDB-lite"/>
    </source>
</evidence>
<evidence type="ECO:0000256" key="7">
    <source>
        <dbReference type="ARBA" id="ARBA00022435"/>
    </source>
</evidence>
<dbReference type="EC" id="1.1.1.42" evidence="5"/>
<evidence type="ECO:0000256" key="9">
    <source>
        <dbReference type="ARBA" id="ARBA00022723"/>
    </source>
</evidence>
<evidence type="ECO:0000313" key="22">
    <source>
        <dbReference type="Proteomes" id="UP000320948"/>
    </source>
</evidence>
<comment type="subunit">
    <text evidence="4">Homodimer.</text>
</comment>
<dbReference type="Pfam" id="PF00180">
    <property type="entry name" value="Iso_dh"/>
    <property type="match status" value="1"/>
</dbReference>
<dbReference type="GO" id="GO:0004449">
    <property type="term" value="F:isocitrate dehydrogenase (NAD+) activity"/>
    <property type="evidence" value="ECO:0007669"/>
    <property type="project" value="TreeGrafter"/>
</dbReference>
<comment type="cofactor">
    <cofactor evidence="1">
        <name>Mn(2+)</name>
        <dbReference type="ChEBI" id="CHEBI:29035"/>
    </cofactor>
</comment>
<feature type="domain" description="Isopropylmalate dehydrogenase-like" evidence="20">
    <location>
        <begin position="5"/>
        <end position="334"/>
    </location>
</feature>
<dbReference type="GO" id="GO:0006097">
    <property type="term" value="P:glyoxylate cycle"/>
    <property type="evidence" value="ECO:0007669"/>
    <property type="project" value="UniProtKB-KW"/>
</dbReference>
<dbReference type="NCBIfam" id="TIGR02924">
    <property type="entry name" value="ICDH_alpha"/>
    <property type="match status" value="1"/>
</dbReference>
<dbReference type="GO" id="GO:0006102">
    <property type="term" value="P:isocitrate metabolic process"/>
    <property type="evidence" value="ECO:0007669"/>
    <property type="project" value="TreeGrafter"/>
</dbReference>
<dbReference type="EMBL" id="VAFM01000001">
    <property type="protein sequence ID" value="TKW61433.1"/>
    <property type="molecule type" value="Genomic_DNA"/>
</dbReference>
<dbReference type="InterPro" id="IPR046997">
    <property type="entry name" value="Isocitrate_DH_TT1725_C_sf"/>
</dbReference>
<protein>
    <recommendedName>
        <fullName evidence="6">Isocitrate dehydrogenase [NADP]</fullName>
        <ecNumber evidence="5">1.1.1.42</ecNumber>
    </recommendedName>
    <alternativeName>
        <fullName evidence="15">IDP</fullName>
    </alternativeName>
    <alternativeName>
        <fullName evidence="16">NADP(+)-specific ICDH</fullName>
    </alternativeName>
    <alternativeName>
        <fullName evidence="17">Oxalosuccinate decarboxylase</fullName>
    </alternativeName>
</protein>
<dbReference type="NCBIfam" id="NF006673">
    <property type="entry name" value="PRK09222.1"/>
    <property type="match status" value="1"/>
</dbReference>
<dbReference type="GO" id="GO:0006099">
    <property type="term" value="P:tricarboxylic acid cycle"/>
    <property type="evidence" value="ECO:0007669"/>
    <property type="project" value="UniProtKB-KW"/>
</dbReference>
<keyword evidence="13" id="KW-0464">Manganese</keyword>
<dbReference type="Gene3D" id="3.40.718.10">
    <property type="entry name" value="Isopropylmalate Dehydrogenase"/>
    <property type="match status" value="1"/>
</dbReference>
<comment type="cofactor">
    <cofactor evidence="2">
        <name>Mg(2+)</name>
        <dbReference type="ChEBI" id="CHEBI:18420"/>
    </cofactor>
</comment>
<evidence type="ECO:0000256" key="17">
    <source>
        <dbReference type="ARBA" id="ARBA00031098"/>
    </source>
</evidence>
<accession>A0A6N4R315</accession>
<evidence type="ECO:0000256" key="6">
    <source>
        <dbReference type="ARBA" id="ARBA00019562"/>
    </source>
</evidence>
<dbReference type="Gene3D" id="3.30.70.1570">
    <property type="match status" value="1"/>
</dbReference>
<dbReference type="SMART" id="SM01329">
    <property type="entry name" value="Iso_dh"/>
    <property type="match status" value="1"/>
</dbReference>
<name>A0A6N4R315_BLAVI</name>
<dbReference type="PROSITE" id="PS00470">
    <property type="entry name" value="IDH_IMDH"/>
    <property type="match status" value="1"/>
</dbReference>
<evidence type="ECO:0000256" key="5">
    <source>
        <dbReference type="ARBA" id="ARBA00013013"/>
    </source>
</evidence>
<evidence type="ECO:0000256" key="4">
    <source>
        <dbReference type="ARBA" id="ARBA00011738"/>
    </source>
</evidence>
<evidence type="ECO:0000259" key="20">
    <source>
        <dbReference type="SMART" id="SM01329"/>
    </source>
</evidence>
<dbReference type="Pfam" id="PF18324">
    <property type="entry name" value="Isocitrate_DH_C_bact"/>
    <property type="match status" value="1"/>
</dbReference>
<evidence type="ECO:0000313" key="21">
    <source>
        <dbReference type="EMBL" id="TKW61433.1"/>
    </source>
</evidence>
<comment type="similarity">
    <text evidence="3">Belongs to the isocitrate and isopropylmalate dehydrogenases family.</text>
</comment>